<keyword evidence="7 16" id="KW-0067">ATP-binding</keyword>
<keyword evidence="12 16" id="KW-0804">Transcription</keyword>
<dbReference type="PROSITE" id="PS00688">
    <property type="entry name" value="SIGMA54_INTERACT_3"/>
    <property type="match status" value="1"/>
</dbReference>
<dbReference type="NCBIfam" id="TIGR01818">
    <property type="entry name" value="ntrC"/>
    <property type="match status" value="1"/>
</dbReference>
<dbReference type="PROSITE" id="PS50045">
    <property type="entry name" value="SIGMA54_INTERACT_4"/>
    <property type="match status" value="1"/>
</dbReference>
<evidence type="ECO:0000256" key="11">
    <source>
        <dbReference type="ARBA" id="ARBA00023159"/>
    </source>
</evidence>
<accession>A0A084ELE1</accession>
<dbReference type="Gene3D" id="1.10.8.60">
    <property type="match status" value="1"/>
</dbReference>
<dbReference type="PROSITE" id="PS00676">
    <property type="entry name" value="SIGMA54_INTERACT_2"/>
    <property type="match status" value="1"/>
</dbReference>
<dbReference type="SUPFAM" id="SSF46689">
    <property type="entry name" value="Homeodomain-like"/>
    <property type="match status" value="1"/>
</dbReference>
<evidence type="ECO:0000313" key="19">
    <source>
        <dbReference type="EMBL" id="KEZ18783.1"/>
    </source>
</evidence>
<evidence type="ECO:0000259" key="18">
    <source>
        <dbReference type="PROSITE" id="PS50110"/>
    </source>
</evidence>
<comment type="subcellular location">
    <subcellularLocation>
        <location evidence="1 16">Cytoplasm</location>
    </subcellularLocation>
</comment>
<evidence type="ECO:0000256" key="8">
    <source>
        <dbReference type="ARBA" id="ARBA00023012"/>
    </source>
</evidence>
<keyword evidence="6 16" id="KW-0547">Nucleotide-binding</keyword>
<dbReference type="GO" id="GO:0006808">
    <property type="term" value="P:regulation of nitrogen utilization"/>
    <property type="evidence" value="ECO:0007669"/>
    <property type="project" value="UniProtKB-UniRule"/>
</dbReference>
<dbReference type="RefSeq" id="WP_037519749.1">
    <property type="nucleotide sequence ID" value="NZ_JGVR01000014.1"/>
</dbReference>
<feature type="domain" description="Sigma-54 factor interaction" evidence="17">
    <location>
        <begin position="141"/>
        <end position="369"/>
    </location>
</feature>
<evidence type="ECO:0000256" key="7">
    <source>
        <dbReference type="ARBA" id="ARBA00022840"/>
    </source>
</evidence>
<dbReference type="FunFam" id="3.40.50.300:FF:000006">
    <property type="entry name" value="DNA-binding transcriptional regulator NtrC"/>
    <property type="match status" value="1"/>
</dbReference>
<dbReference type="PANTHER" id="PTHR32071:SF95">
    <property type="entry name" value="DNA-BINDING TRANSCRIPTIONAL REGULATOR NTRC"/>
    <property type="match status" value="1"/>
</dbReference>
<keyword evidence="9 16" id="KW-0805">Transcription regulation</keyword>
<dbReference type="InterPro" id="IPR002078">
    <property type="entry name" value="Sigma_54_int"/>
</dbReference>
<dbReference type="EMBL" id="JGVR01000014">
    <property type="protein sequence ID" value="KEZ18783.1"/>
    <property type="molecule type" value="Genomic_DNA"/>
</dbReference>
<proteinExistence type="predicted"/>
<reference evidence="19 20" key="1">
    <citation type="submission" date="2014-03" db="EMBL/GenBank/DDBJ databases">
        <title>Genome sequence of Sphingobium yanoikuyae B1.</title>
        <authorList>
            <person name="Gan H.M."/>
            <person name="Gan H.Y."/>
            <person name="Savka M.A."/>
        </authorList>
    </citation>
    <scope>NUCLEOTIDE SEQUENCE [LARGE SCALE GENOMIC DNA]</scope>
    <source>
        <strain evidence="19 20">B1</strain>
    </source>
</reference>
<keyword evidence="13 16" id="KW-0535">Nitrogen fixation</keyword>
<dbReference type="InterPro" id="IPR002197">
    <property type="entry name" value="HTH_Fis"/>
</dbReference>
<evidence type="ECO:0000256" key="1">
    <source>
        <dbReference type="ARBA" id="ARBA00004496"/>
    </source>
</evidence>
<dbReference type="PANTHER" id="PTHR32071">
    <property type="entry name" value="TRANSCRIPTIONAL REGULATORY PROTEIN"/>
    <property type="match status" value="1"/>
</dbReference>
<dbReference type="InterPro" id="IPR025662">
    <property type="entry name" value="Sigma_54_int_dom_ATP-bd_1"/>
</dbReference>
<dbReference type="GO" id="GO:0005737">
    <property type="term" value="C:cytoplasm"/>
    <property type="evidence" value="ECO:0007669"/>
    <property type="project" value="UniProtKB-SubCell"/>
</dbReference>
<dbReference type="PROSITE" id="PS00675">
    <property type="entry name" value="SIGMA54_INTERACT_1"/>
    <property type="match status" value="1"/>
</dbReference>
<keyword evidence="5 15" id="KW-0597">Phosphoprotein</keyword>
<keyword evidence="10 16" id="KW-0238">DNA-binding</keyword>
<dbReference type="Pfam" id="PF00072">
    <property type="entry name" value="Response_reg"/>
    <property type="match status" value="1"/>
</dbReference>
<dbReference type="Pfam" id="PF00158">
    <property type="entry name" value="Sigma54_activat"/>
    <property type="match status" value="1"/>
</dbReference>
<dbReference type="InterPro" id="IPR027417">
    <property type="entry name" value="P-loop_NTPase"/>
</dbReference>
<evidence type="ECO:0000256" key="16">
    <source>
        <dbReference type="RuleBase" id="RU365013"/>
    </source>
</evidence>
<keyword evidence="4 16" id="KW-0678">Repressor</keyword>
<dbReference type="InterPro" id="IPR058031">
    <property type="entry name" value="AAA_lid_NorR"/>
</dbReference>
<dbReference type="Gene3D" id="3.40.50.300">
    <property type="entry name" value="P-loop containing nucleotide triphosphate hydrolases"/>
    <property type="match status" value="1"/>
</dbReference>
<dbReference type="InterPro" id="IPR025943">
    <property type="entry name" value="Sigma_54_int_dom_ATP-bd_2"/>
</dbReference>
<dbReference type="SMART" id="SM00448">
    <property type="entry name" value="REC"/>
    <property type="match status" value="1"/>
</dbReference>
<name>A0A084ELE1_SPHYA</name>
<dbReference type="GO" id="GO:0006355">
    <property type="term" value="P:regulation of DNA-templated transcription"/>
    <property type="evidence" value="ECO:0007669"/>
    <property type="project" value="InterPro"/>
</dbReference>
<evidence type="ECO:0000256" key="4">
    <source>
        <dbReference type="ARBA" id="ARBA00022491"/>
    </source>
</evidence>
<dbReference type="InterPro" id="IPR010114">
    <property type="entry name" value="Transcript_reg_NtrC"/>
</dbReference>
<evidence type="ECO:0000256" key="2">
    <source>
        <dbReference type="ARBA" id="ARBA00019059"/>
    </source>
</evidence>
<evidence type="ECO:0000256" key="3">
    <source>
        <dbReference type="ARBA" id="ARBA00022490"/>
    </source>
</evidence>
<dbReference type="SUPFAM" id="SSF52540">
    <property type="entry name" value="P-loop containing nucleoside triphosphate hydrolases"/>
    <property type="match status" value="1"/>
</dbReference>
<dbReference type="AlphaFoldDB" id="A0A084ELE1"/>
<organism evidence="19 20">
    <name type="scientific">Sphingobium yanoikuyae</name>
    <name type="common">Sphingomonas yanoikuyae</name>
    <dbReference type="NCBI Taxonomy" id="13690"/>
    <lineage>
        <taxon>Bacteria</taxon>
        <taxon>Pseudomonadati</taxon>
        <taxon>Pseudomonadota</taxon>
        <taxon>Alphaproteobacteria</taxon>
        <taxon>Sphingomonadales</taxon>
        <taxon>Sphingomonadaceae</taxon>
        <taxon>Sphingobium</taxon>
    </lineage>
</organism>
<evidence type="ECO:0000256" key="14">
    <source>
        <dbReference type="ARBA" id="ARBA00043886"/>
    </source>
</evidence>
<dbReference type="GO" id="GO:0005524">
    <property type="term" value="F:ATP binding"/>
    <property type="evidence" value="ECO:0007669"/>
    <property type="project" value="UniProtKB-KW"/>
</dbReference>
<keyword evidence="8 16" id="KW-0902">Two-component regulatory system</keyword>
<comment type="function">
    <text evidence="14 16">Member of the two-component regulatory system NtrB/NtrC, which controls expression of the nitrogen-regulated (ntr) genes in response to nitrogen limitation. Phosphorylated NtrC binds directly to DNA and stimulates the formation of open promoter-sigma54-RNA polymerase complexes.</text>
</comment>
<evidence type="ECO:0000256" key="10">
    <source>
        <dbReference type="ARBA" id="ARBA00023125"/>
    </source>
</evidence>
<dbReference type="InterPro" id="IPR011006">
    <property type="entry name" value="CheY-like_superfamily"/>
</dbReference>
<dbReference type="InterPro" id="IPR003593">
    <property type="entry name" value="AAA+_ATPase"/>
</dbReference>
<evidence type="ECO:0000256" key="15">
    <source>
        <dbReference type="PROSITE-ProRule" id="PRU00169"/>
    </source>
</evidence>
<sequence length="480" mass="52273">MAATGTVLVVDDDPAICVVVGEALRRQGHKVKIAGSIRERTALMESFSPDILITDVMLPDGDGLDGVAEIIERKPDLSVIILSAQNTLNTAIRATEKGAFEYLPKPFDLNELTRAVADALGHRSGGADATEQGLPHDGLPLVGRSPAMQEVYRTIARVLSNDLSILVLGESGTGKELVAEAIHSLGQRRTRPFVAINMAAIPRELIEAELFGYEKGAFTGAQARTAGKFEQAQGGTLFLDEIGDMPMEAQTRLLRVLQSGEVTTVGGSKPVRVDVRIIAATNKDLPRLIEENRFRQDLYYRLNVVPVSLPPLRERREDVILLARHFLDRAAQDGLPRKALAEDAAQLLMAYHWPGNVRELQNIMQRLAVLSRENVIAADMLRHALPLDAVPADHAAPAGQLAQAVQEWTKRQLGVGLGQANPQLHDNLLAVIEPILLQETLASVDGNQIRAAGLLGINRNTLRKKLTDYGLDPLQLRLSD</sequence>
<evidence type="ECO:0000259" key="17">
    <source>
        <dbReference type="PROSITE" id="PS50045"/>
    </source>
</evidence>
<evidence type="ECO:0000256" key="5">
    <source>
        <dbReference type="ARBA" id="ARBA00022553"/>
    </source>
</evidence>
<comment type="caution">
    <text evidence="19">The sequence shown here is derived from an EMBL/GenBank/DDBJ whole genome shotgun (WGS) entry which is preliminary data.</text>
</comment>
<dbReference type="PRINTS" id="PR01590">
    <property type="entry name" value="HTHFIS"/>
</dbReference>
<dbReference type="InterPro" id="IPR009057">
    <property type="entry name" value="Homeodomain-like_sf"/>
</dbReference>
<dbReference type="PATRIC" id="fig|13690.10.peg.2560"/>
<dbReference type="Pfam" id="PF25601">
    <property type="entry name" value="AAA_lid_14"/>
    <property type="match status" value="1"/>
</dbReference>
<dbReference type="GO" id="GO:0043565">
    <property type="term" value="F:sequence-specific DNA binding"/>
    <property type="evidence" value="ECO:0007669"/>
    <property type="project" value="InterPro"/>
</dbReference>
<evidence type="ECO:0000256" key="13">
    <source>
        <dbReference type="ARBA" id="ARBA00023231"/>
    </source>
</evidence>
<evidence type="ECO:0000256" key="12">
    <source>
        <dbReference type="ARBA" id="ARBA00023163"/>
    </source>
</evidence>
<gene>
    <name evidence="16" type="primary">ntrC</name>
    <name evidence="19" type="ORF">CP98_02495</name>
</gene>
<protein>
    <recommendedName>
        <fullName evidence="2 16">DNA-binding transcriptional regulator NtrC</fullName>
    </recommendedName>
    <alternativeName>
        <fullName evidence="16">Nitrogen regulation protein NR(I)</fullName>
    </alternativeName>
</protein>
<dbReference type="SUPFAM" id="SSF52172">
    <property type="entry name" value="CheY-like"/>
    <property type="match status" value="1"/>
</dbReference>
<dbReference type="SMART" id="SM00382">
    <property type="entry name" value="AAA"/>
    <property type="match status" value="1"/>
</dbReference>
<evidence type="ECO:0000256" key="9">
    <source>
        <dbReference type="ARBA" id="ARBA00023015"/>
    </source>
</evidence>
<evidence type="ECO:0000256" key="6">
    <source>
        <dbReference type="ARBA" id="ARBA00022741"/>
    </source>
</evidence>
<dbReference type="InterPro" id="IPR001789">
    <property type="entry name" value="Sig_transdc_resp-reg_receiver"/>
</dbReference>
<dbReference type="Pfam" id="PF02954">
    <property type="entry name" value="HTH_8"/>
    <property type="match status" value="1"/>
</dbReference>
<feature type="modified residue" description="4-aspartylphosphate" evidence="15">
    <location>
        <position position="55"/>
    </location>
</feature>
<dbReference type="InterPro" id="IPR025944">
    <property type="entry name" value="Sigma_54_int_dom_CS"/>
</dbReference>
<dbReference type="eggNOG" id="COG2204">
    <property type="taxonomic scope" value="Bacteria"/>
</dbReference>
<dbReference type="CDD" id="cd00009">
    <property type="entry name" value="AAA"/>
    <property type="match status" value="1"/>
</dbReference>
<dbReference type="PROSITE" id="PS50110">
    <property type="entry name" value="RESPONSE_REGULATORY"/>
    <property type="match status" value="1"/>
</dbReference>
<feature type="domain" description="Response regulatory" evidence="18">
    <location>
        <begin position="6"/>
        <end position="120"/>
    </location>
</feature>
<dbReference type="Proteomes" id="UP000028534">
    <property type="component" value="Unassembled WGS sequence"/>
</dbReference>
<keyword evidence="11 16" id="KW-0010">Activator</keyword>
<dbReference type="Gene3D" id="1.10.10.60">
    <property type="entry name" value="Homeodomain-like"/>
    <property type="match status" value="1"/>
</dbReference>
<dbReference type="Gene3D" id="3.40.50.2300">
    <property type="match status" value="1"/>
</dbReference>
<keyword evidence="3 16" id="KW-0963">Cytoplasm</keyword>
<dbReference type="GO" id="GO:0000156">
    <property type="term" value="F:phosphorelay response regulator activity"/>
    <property type="evidence" value="ECO:0007669"/>
    <property type="project" value="UniProtKB-UniRule"/>
</dbReference>
<dbReference type="STRING" id="13690.AX777_09195"/>
<evidence type="ECO:0000313" key="20">
    <source>
        <dbReference type="Proteomes" id="UP000028534"/>
    </source>
</evidence>